<keyword evidence="5 7" id="KW-1133">Transmembrane helix</keyword>
<dbReference type="InterPro" id="IPR003362">
    <property type="entry name" value="Bact_transf"/>
</dbReference>
<keyword evidence="6 7" id="KW-0472">Membrane</keyword>
<organism evidence="9 10">
    <name type="scientific">Winogradskya humida</name>
    <dbReference type="NCBI Taxonomy" id="113566"/>
    <lineage>
        <taxon>Bacteria</taxon>
        <taxon>Bacillati</taxon>
        <taxon>Actinomycetota</taxon>
        <taxon>Actinomycetes</taxon>
        <taxon>Micromonosporales</taxon>
        <taxon>Micromonosporaceae</taxon>
        <taxon>Winogradskya</taxon>
    </lineage>
</organism>
<dbReference type="Proteomes" id="UP000603200">
    <property type="component" value="Unassembled WGS sequence"/>
</dbReference>
<dbReference type="PANTHER" id="PTHR30576">
    <property type="entry name" value="COLANIC BIOSYNTHESIS UDP-GLUCOSE LIPID CARRIER TRANSFERASE"/>
    <property type="match status" value="1"/>
</dbReference>
<dbReference type="NCBIfam" id="TIGR03025">
    <property type="entry name" value="EPS_sugtrans"/>
    <property type="match status" value="1"/>
</dbReference>
<evidence type="ECO:0000259" key="8">
    <source>
        <dbReference type="Pfam" id="PF02397"/>
    </source>
</evidence>
<feature type="transmembrane region" description="Helical" evidence="7">
    <location>
        <begin position="161"/>
        <end position="181"/>
    </location>
</feature>
<accession>A0ABQ3ZTY1</accession>
<comment type="similarity">
    <text evidence="2">Belongs to the bacterial sugar transferase family.</text>
</comment>
<name>A0ABQ3ZTY1_9ACTN</name>
<comment type="subcellular location">
    <subcellularLocation>
        <location evidence="1">Membrane</location>
        <topology evidence="1">Multi-pass membrane protein</topology>
    </subcellularLocation>
</comment>
<protein>
    <submittedName>
        <fullName evidence="9">Exopolysaccharide biosynthesis polyprenyl glycosylphosphotransferase</fullName>
    </submittedName>
</protein>
<feature type="domain" description="Bacterial sugar transferase" evidence="8">
    <location>
        <begin position="330"/>
        <end position="517"/>
    </location>
</feature>
<sequence length="523" mass="57600">MRDCGQLEIAERAWGLIGGRGVVTTTETAADEVATQEIPRTPQYSGFTERELGERGHADRWVWEARYVKLLLLVDFGAAVIATLAAFVLRFQGAAYADWYIVLSVLIPPAWVGLLALTHAYERRVLFVGGEEYQRVMRAGVHLTLVIVLASYVAHTDIARGYLLIALVLTTFLALSGRFALRKILQRARRGGACMHRVLVLGHVPAVAKMTGQLHRRYHHGFQVIGACLPLDQIADGKTLDVPIYGGLGAAANSAAAAGADTVMVLSCPELDGPMLRRLAWELERDDIDLIVSSSLVDTAGDRITVRPVDGLPMMHIEHATLSGGRRLVKAVFDVAVALGLLVLLAPVFLAVALVIKLDTGGPVFFRQVRVGRGGETFRMNKFRTMHVDAEARLAAMRQAAEGDGVLFKMRDDPRVTRAGRILRRYSLDELPQLINVLLGQMSLVGPRPPLPAEVEQYPDDMRRRLVVRPGMTGLWQVSGRSDLSWEDSIRLDIRYVENWSLTVDLVILMRTAMAVMRGSGAY</sequence>
<dbReference type="EMBL" id="BOMN01000064">
    <property type="protein sequence ID" value="GIE22002.1"/>
    <property type="molecule type" value="Genomic_DNA"/>
</dbReference>
<proteinExistence type="inferred from homology"/>
<evidence type="ECO:0000256" key="4">
    <source>
        <dbReference type="ARBA" id="ARBA00022692"/>
    </source>
</evidence>
<evidence type="ECO:0000256" key="6">
    <source>
        <dbReference type="ARBA" id="ARBA00023136"/>
    </source>
</evidence>
<feature type="transmembrane region" description="Helical" evidence="7">
    <location>
        <begin position="70"/>
        <end position="93"/>
    </location>
</feature>
<evidence type="ECO:0000313" key="9">
    <source>
        <dbReference type="EMBL" id="GIE22002.1"/>
    </source>
</evidence>
<feature type="transmembrane region" description="Helical" evidence="7">
    <location>
        <begin position="331"/>
        <end position="356"/>
    </location>
</feature>
<dbReference type="Pfam" id="PF02397">
    <property type="entry name" value="Bac_transf"/>
    <property type="match status" value="1"/>
</dbReference>
<evidence type="ECO:0000256" key="1">
    <source>
        <dbReference type="ARBA" id="ARBA00004141"/>
    </source>
</evidence>
<dbReference type="InterPro" id="IPR017475">
    <property type="entry name" value="EPS_sugar_tfrase"/>
</dbReference>
<evidence type="ECO:0000256" key="5">
    <source>
        <dbReference type="ARBA" id="ARBA00022989"/>
    </source>
</evidence>
<reference evidence="9 10" key="1">
    <citation type="submission" date="2021-01" db="EMBL/GenBank/DDBJ databases">
        <title>Whole genome shotgun sequence of Actinoplanes humidus NBRC 14915.</title>
        <authorList>
            <person name="Komaki H."/>
            <person name="Tamura T."/>
        </authorList>
    </citation>
    <scope>NUCLEOTIDE SEQUENCE [LARGE SCALE GENOMIC DNA]</scope>
    <source>
        <strain evidence="9 10">NBRC 14915</strain>
    </source>
</reference>
<keyword evidence="3" id="KW-0808">Transferase</keyword>
<dbReference type="Pfam" id="PF13727">
    <property type="entry name" value="CoA_binding_3"/>
    <property type="match status" value="1"/>
</dbReference>
<dbReference type="PANTHER" id="PTHR30576:SF10">
    <property type="entry name" value="SLL5057 PROTEIN"/>
    <property type="match status" value="1"/>
</dbReference>
<comment type="caution">
    <text evidence="9">The sequence shown here is derived from an EMBL/GenBank/DDBJ whole genome shotgun (WGS) entry which is preliminary data.</text>
</comment>
<evidence type="ECO:0000256" key="3">
    <source>
        <dbReference type="ARBA" id="ARBA00022679"/>
    </source>
</evidence>
<keyword evidence="10" id="KW-1185">Reference proteome</keyword>
<evidence type="ECO:0000256" key="2">
    <source>
        <dbReference type="ARBA" id="ARBA00006464"/>
    </source>
</evidence>
<feature type="transmembrane region" description="Helical" evidence="7">
    <location>
        <begin position="139"/>
        <end position="155"/>
    </location>
</feature>
<evidence type="ECO:0000256" key="7">
    <source>
        <dbReference type="SAM" id="Phobius"/>
    </source>
</evidence>
<keyword evidence="4 7" id="KW-0812">Transmembrane</keyword>
<feature type="transmembrane region" description="Helical" evidence="7">
    <location>
        <begin position="99"/>
        <end position="118"/>
    </location>
</feature>
<gene>
    <name evidence="9" type="ORF">Ahu01nite_051040</name>
</gene>
<evidence type="ECO:0000313" key="10">
    <source>
        <dbReference type="Proteomes" id="UP000603200"/>
    </source>
</evidence>